<accession>H6QTX6</accession>
<evidence type="ECO:0000259" key="2">
    <source>
        <dbReference type="Pfam" id="PF14303"/>
    </source>
</evidence>
<dbReference type="RefSeq" id="XP_003889035.1">
    <property type="nucleotide sequence ID" value="XM_003888986.1"/>
</dbReference>
<dbReference type="GeneID" id="13541827"/>
<dbReference type="InParanoid" id="H6QTX6"/>
<protein>
    <recommendedName>
        <fullName evidence="2">No apical meristem-associated C-terminal domain-containing protein</fullName>
    </recommendedName>
</protein>
<evidence type="ECO:0000313" key="3">
    <source>
        <dbReference type="EMBL" id="EHS64390.1"/>
    </source>
</evidence>
<feature type="compositionally biased region" description="Polar residues" evidence="1">
    <location>
        <begin position="1"/>
        <end position="15"/>
    </location>
</feature>
<feature type="compositionally biased region" description="Basic residues" evidence="1">
    <location>
        <begin position="231"/>
        <end position="240"/>
    </location>
</feature>
<dbReference type="VEuPathDB" id="FungiDB:PGTG_22222"/>
<proteinExistence type="predicted"/>
<dbReference type="KEGG" id="pgr:PGTG_22222"/>
<dbReference type="HOGENOM" id="CLU_012390_7_2_1"/>
<dbReference type="Pfam" id="PF14303">
    <property type="entry name" value="NAM-associated"/>
    <property type="match status" value="1"/>
</dbReference>
<evidence type="ECO:0000256" key="1">
    <source>
        <dbReference type="SAM" id="MobiDB-lite"/>
    </source>
</evidence>
<dbReference type="Proteomes" id="UP000008783">
    <property type="component" value="Unassembled WGS sequence"/>
</dbReference>
<feature type="region of interest" description="Disordered" evidence="1">
    <location>
        <begin position="181"/>
        <end position="249"/>
    </location>
</feature>
<gene>
    <name evidence="3" type="ORF">PGTG_22222</name>
</gene>
<sequence>MTNTNSAMLTTTNTPVALGVPNTPVINSHNNQSQAAGSLEEGDDSDSKRTKLSHYQEHEDVELCKAWIAITEDARIGTDQSGATFWGRVHKLYSRAITQPKRPQKSVKSRWGLLQKDINKFRACVIQVENMNRSGASLEDHLNMALELYSEDQGSTFSHIRCYNILVKCPKWHDYFRQNTAKKNSKKRARSPSSEVPQSLPTSEPATSTPAEDRSVAEESQTDTATDRPIGKKKAKAIHRSKMEGDDDWKEEVAAAQKEIATQAKRQNDIEAQSMKSIANTAETNAITAIMTKDLTGCTPTARKYFELKQRQILESLESNIESNN</sequence>
<keyword evidence="4" id="KW-1185">Reference proteome</keyword>
<feature type="domain" description="No apical meristem-associated C-terminal" evidence="2">
    <location>
        <begin position="156"/>
        <end position="313"/>
    </location>
</feature>
<evidence type="ECO:0000313" key="4">
    <source>
        <dbReference type="Proteomes" id="UP000008783"/>
    </source>
</evidence>
<dbReference type="STRING" id="418459.H6QTX6"/>
<dbReference type="OrthoDB" id="2507178at2759"/>
<dbReference type="AlphaFoldDB" id="H6QTX6"/>
<feature type="compositionally biased region" description="Polar residues" evidence="1">
    <location>
        <begin position="191"/>
        <end position="210"/>
    </location>
</feature>
<dbReference type="PANTHER" id="PTHR45125:SF3">
    <property type="entry name" value="NO-APICAL-MERISTEM-ASSOCIATED CARBOXY-TERMINAL DOMAIN PROTEIN"/>
    <property type="match status" value="1"/>
</dbReference>
<feature type="compositionally biased region" description="Polar residues" evidence="1">
    <location>
        <begin position="24"/>
        <end position="36"/>
    </location>
</feature>
<organism evidence="3 4">
    <name type="scientific">Puccinia graminis f. sp. tritici (strain CRL 75-36-700-3 / race SCCL)</name>
    <name type="common">Black stem rust fungus</name>
    <dbReference type="NCBI Taxonomy" id="418459"/>
    <lineage>
        <taxon>Eukaryota</taxon>
        <taxon>Fungi</taxon>
        <taxon>Dikarya</taxon>
        <taxon>Basidiomycota</taxon>
        <taxon>Pucciniomycotina</taxon>
        <taxon>Pucciniomycetes</taxon>
        <taxon>Pucciniales</taxon>
        <taxon>Pucciniaceae</taxon>
        <taxon>Puccinia</taxon>
    </lineage>
</organism>
<dbReference type="PANTHER" id="PTHR45125">
    <property type="entry name" value="F21J9.4-RELATED"/>
    <property type="match status" value="1"/>
</dbReference>
<dbReference type="InterPro" id="IPR029466">
    <property type="entry name" value="NAM-associated_C"/>
</dbReference>
<name>H6QTX6_PUCGT</name>
<feature type="region of interest" description="Disordered" evidence="1">
    <location>
        <begin position="1"/>
        <end position="50"/>
    </location>
</feature>
<reference evidence="4" key="1">
    <citation type="journal article" date="2011" name="Proc. Natl. Acad. Sci. U.S.A.">
        <title>Obligate biotrophy features unraveled by the genomic analysis of rust fungi.</title>
        <authorList>
            <person name="Duplessis S."/>
            <person name="Cuomo C.A."/>
            <person name="Lin Y.-C."/>
            <person name="Aerts A."/>
            <person name="Tisserant E."/>
            <person name="Veneault-Fourrey C."/>
            <person name="Joly D.L."/>
            <person name="Hacquard S."/>
            <person name="Amselem J."/>
            <person name="Cantarel B.L."/>
            <person name="Chiu R."/>
            <person name="Coutinho P.M."/>
            <person name="Feau N."/>
            <person name="Field M."/>
            <person name="Frey P."/>
            <person name="Gelhaye E."/>
            <person name="Goldberg J."/>
            <person name="Grabherr M.G."/>
            <person name="Kodira C.D."/>
            <person name="Kohler A."/>
            <person name="Kuees U."/>
            <person name="Lindquist E.A."/>
            <person name="Lucas S.M."/>
            <person name="Mago R."/>
            <person name="Mauceli E."/>
            <person name="Morin E."/>
            <person name="Murat C."/>
            <person name="Pangilinan J.L."/>
            <person name="Park R."/>
            <person name="Pearson M."/>
            <person name="Quesneville H."/>
            <person name="Rouhier N."/>
            <person name="Sakthikumar S."/>
            <person name="Salamov A.A."/>
            <person name="Schmutz J."/>
            <person name="Selles B."/>
            <person name="Shapiro H."/>
            <person name="Tanguay P."/>
            <person name="Tuskan G.A."/>
            <person name="Henrissat B."/>
            <person name="Van de Peer Y."/>
            <person name="Rouze P."/>
            <person name="Ellis J.G."/>
            <person name="Dodds P.N."/>
            <person name="Schein J.E."/>
            <person name="Zhong S."/>
            <person name="Hamelin R.C."/>
            <person name="Grigoriev I.V."/>
            <person name="Szabo L.J."/>
            <person name="Martin F."/>
        </authorList>
    </citation>
    <scope>NUCLEOTIDE SEQUENCE [LARGE SCALE GENOMIC DNA]</scope>
    <source>
        <strain evidence="4">CRL 75-36-700-3 / race SCCL</strain>
    </source>
</reference>
<dbReference type="EMBL" id="DS178324">
    <property type="protein sequence ID" value="EHS64390.1"/>
    <property type="molecule type" value="Genomic_DNA"/>
</dbReference>